<dbReference type="Gene3D" id="2.40.50.40">
    <property type="match status" value="1"/>
</dbReference>
<dbReference type="Pfam" id="PF00048">
    <property type="entry name" value="IL8"/>
    <property type="match status" value="1"/>
</dbReference>
<dbReference type="Ensembl" id="ENSPKIT00000006991.1">
    <property type="protein sequence ID" value="ENSPKIP00000026239.1"/>
    <property type="gene ID" value="ENSPKIG00000008800.1"/>
</dbReference>
<dbReference type="InterPro" id="IPR000827">
    <property type="entry name" value="Chemokine_CC_CS"/>
</dbReference>
<evidence type="ECO:0000256" key="1">
    <source>
        <dbReference type="ARBA" id="ARBA00010868"/>
    </source>
</evidence>
<evidence type="ECO:0000313" key="6">
    <source>
        <dbReference type="Ensembl" id="ENSPKIP00000026239.1"/>
    </source>
</evidence>
<keyword evidence="4" id="KW-0964">Secreted</keyword>
<dbReference type="CDD" id="cd00272">
    <property type="entry name" value="Chemokine_CC"/>
    <property type="match status" value="1"/>
</dbReference>
<name>A0A3B3S648_9TELE</name>
<keyword evidence="2 4" id="KW-0202">Cytokine</keyword>
<comment type="subcellular location">
    <subcellularLocation>
        <location evidence="4">Secreted</location>
    </subcellularLocation>
</comment>
<dbReference type="GeneTree" id="ENSGT00970000193914"/>
<dbReference type="GO" id="GO:0005615">
    <property type="term" value="C:extracellular space"/>
    <property type="evidence" value="ECO:0007669"/>
    <property type="project" value="UniProtKB-KW"/>
</dbReference>
<dbReference type="FunFam" id="2.40.50.40:FF:000002">
    <property type="entry name" value="C-C motif chemokine"/>
    <property type="match status" value="1"/>
</dbReference>
<evidence type="ECO:0000256" key="3">
    <source>
        <dbReference type="ARBA" id="ARBA00023157"/>
    </source>
</evidence>
<reference evidence="6" key="1">
    <citation type="submission" date="2025-08" db="UniProtKB">
        <authorList>
            <consortium name="Ensembl"/>
        </authorList>
    </citation>
    <scope>IDENTIFICATION</scope>
</reference>
<dbReference type="SUPFAM" id="SSF54117">
    <property type="entry name" value="Interleukin 8-like chemokines"/>
    <property type="match status" value="1"/>
</dbReference>
<evidence type="ECO:0000313" key="7">
    <source>
        <dbReference type="Proteomes" id="UP000261540"/>
    </source>
</evidence>
<feature type="domain" description="Chemokine interleukin-8-like" evidence="5">
    <location>
        <begin position="14"/>
        <end position="72"/>
    </location>
</feature>
<dbReference type="InterPro" id="IPR001811">
    <property type="entry name" value="Chemokine_IL8-like_dom"/>
</dbReference>
<evidence type="ECO:0000259" key="5">
    <source>
        <dbReference type="SMART" id="SM00199"/>
    </source>
</evidence>
<dbReference type="AlphaFoldDB" id="A0A3B3S648"/>
<dbReference type="PROSITE" id="PS00472">
    <property type="entry name" value="SMALL_CYTOKINES_CC"/>
    <property type="match status" value="1"/>
</dbReference>
<dbReference type="InterPro" id="IPR039809">
    <property type="entry name" value="Chemokine_b/g/d"/>
</dbReference>
<dbReference type="Proteomes" id="UP000261540">
    <property type="component" value="Unplaced"/>
</dbReference>
<keyword evidence="4" id="KW-0145">Chemotaxis</keyword>
<dbReference type="GO" id="GO:0008009">
    <property type="term" value="F:chemokine activity"/>
    <property type="evidence" value="ECO:0007669"/>
    <property type="project" value="InterPro"/>
</dbReference>
<sequence length="84" mass="9879">MYIFRVAVYIFNRPEECCFTYFPGKLKMELVAGYVETRGDCSKPGIIFYTRSGTEVCVDPKEEWVQEIKKKLDHPPHQKKPPHQ</sequence>
<reference evidence="6" key="2">
    <citation type="submission" date="2025-09" db="UniProtKB">
        <authorList>
            <consortium name="Ensembl"/>
        </authorList>
    </citation>
    <scope>IDENTIFICATION</scope>
</reference>
<accession>A0A3B3S648</accession>
<organism evidence="6 7">
    <name type="scientific">Paramormyrops kingsleyae</name>
    <dbReference type="NCBI Taxonomy" id="1676925"/>
    <lineage>
        <taxon>Eukaryota</taxon>
        <taxon>Metazoa</taxon>
        <taxon>Chordata</taxon>
        <taxon>Craniata</taxon>
        <taxon>Vertebrata</taxon>
        <taxon>Euteleostomi</taxon>
        <taxon>Actinopterygii</taxon>
        <taxon>Neopterygii</taxon>
        <taxon>Teleostei</taxon>
        <taxon>Osteoglossocephala</taxon>
        <taxon>Osteoglossomorpha</taxon>
        <taxon>Osteoglossiformes</taxon>
        <taxon>Mormyridae</taxon>
        <taxon>Paramormyrops</taxon>
    </lineage>
</organism>
<dbReference type="SMART" id="SM00199">
    <property type="entry name" value="SCY"/>
    <property type="match status" value="1"/>
</dbReference>
<dbReference type="InterPro" id="IPR036048">
    <property type="entry name" value="Interleukin_8-like_sf"/>
</dbReference>
<comment type="similarity">
    <text evidence="1 4">Belongs to the intercrine beta (chemokine CC) family.</text>
</comment>
<evidence type="ECO:0000256" key="4">
    <source>
        <dbReference type="RuleBase" id="RU361150"/>
    </source>
</evidence>
<protein>
    <recommendedName>
        <fullName evidence="4">C-C motif chemokine</fullName>
    </recommendedName>
</protein>
<dbReference type="PANTHER" id="PTHR12015">
    <property type="entry name" value="SMALL INDUCIBLE CYTOKINE A"/>
    <property type="match status" value="1"/>
</dbReference>
<proteinExistence type="inferred from homology"/>
<dbReference type="STRING" id="1676925.ENSPKIP00000026239"/>
<evidence type="ECO:0000256" key="2">
    <source>
        <dbReference type="ARBA" id="ARBA00022514"/>
    </source>
</evidence>
<keyword evidence="7" id="KW-1185">Reference proteome</keyword>
<keyword evidence="3" id="KW-1015">Disulfide bond</keyword>
<dbReference type="GO" id="GO:0006955">
    <property type="term" value="P:immune response"/>
    <property type="evidence" value="ECO:0007669"/>
    <property type="project" value="InterPro"/>
</dbReference>